<dbReference type="Pfam" id="PF19780">
    <property type="entry name" value="DUF6265"/>
    <property type="match status" value="1"/>
</dbReference>
<reference evidence="3 4" key="1">
    <citation type="submission" date="2024-01" db="EMBL/GenBank/DDBJ databases">
        <title>Pedobacter sp. nov., isolated from fresh soil.</title>
        <authorList>
            <person name="Le N.T.T."/>
        </authorList>
    </citation>
    <scope>NUCLEOTIDE SEQUENCE [LARGE SCALE GENOMIC DNA]</scope>
    <source>
        <strain evidence="3 4">KR3-3</strain>
    </source>
</reference>
<keyword evidence="4" id="KW-1185">Reference proteome</keyword>
<dbReference type="InterPro" id="IPR046232">
    <property type="entry name" value="DUF6265"/>
</dbReference>
<dbReference type="Proteomes" id="UP001336835">
    <property type="component" value="Unassembled WGS sequence"/>
</dbReference>
<dbReference type="RefSeq" id="WP_330108806.1">
    <property type="nucleotide sequence ID" value="NZ_JAZDQT010000003.1"/>
</dbReference>
<organism evidence="3 4">
    <name type="scientific">Pedobacter albus</name>
    <dbReference type="NCBI Taxonomy" id="3113905"/>
    <lineage>
        <taxon>Bacteria</taxon>
        <taxon>Pseudomonadati</taxon>
        <taxon>Bacteroidota</taxon>
        <taxon>Sphingobacteriia</taxon>
        <taxon>Sphingobacteriales</taxon>
        <taxon>Sphingobacteriaceae</taxon>
        <taxon>Pedobacter</taxon>
    </lineage>
</organism>
<feature type="domain" description="DUF6265" evidence="2">
    <location>
        <begin position="31"/>
        <end position="140"/>
    </location>
</feature>
<name>A0ABU7IAK0_9SPHI</name>
<accession>A0ABU7IAK0</accession>
<gene>
    <name evidence="3" type="ORF">VRU48_15345</name>
</gene>
<evidence type="ECO:0000256" key="1">
    <source>
        <dbReference type="SAM" id="SignalP"/>
    </source>
</evidence>
<evidence type="ECO:0000313" key="3">
    <source>
        <dbReference type="EMBL" id="MEE1946499.1"/>
    </source>
</evidence>
<keyword evidence="1" id="KW-0732">Signal</keyword>
<protein>
    <submittedName>
        <fullName evidence="3">DUF6265 family protein</fullName>
    </submittedName>
</protein>
<evidence type="ECO:0000259" key="2">
    <source>
        <dbReference type="Pfam" id="PF19780"/>
    </source>
</evidence>
<sequence length="159" mass="18116">MKKSFSIALTVLGLCICQLAQAQTSSLKQFNFMLGYWQTKTPKGKITENWQTTPEGLIGKSYRYDLKGDSTMMESVELKKAGNDIVFVVTGMEKDNEGTTSFKLISSAKNRFVFENKAHDFPQRIVYENQGKDKLLAWIEGSVSGKLIKSEFNYKRKKY</sequence>
<proteinExistence type="predicted"/>
<evidence type="ECO:0000313" key="4">
    <source>
        <dbReference type="Proteomes" id="UP001336835"/>
    </source>
</evidence>
<comment type="caution">
    <text evidence="3">The sequence shown here is derived from an EMBL/GenBank/DDBJ whole genome shotgun (WGS) entry which is preliminary data.</text>
</comment>
<feature type="chain" id="PRO_5046119675" evidence="1">
    <location>
        <begin position="23"/>
        <end position="159"/>
    </location>
</feature>
<feature type="signal peptide" evidence="1">
    <location>
        <begin position="1"/>
        <end position="22"/>
    </location>
</feature>
<dbReference type="EMBL" id="JAZDQT010000003">
    <property type="protein sequence ID" value="MEE1946499.1"/>
    <property type="molecule type" value="Genomic_DNA"/>
</dbReference>